<comment type="caution">
    <text evidence="2">The sequence shown here is derived from an EMBL/GenBank/DDBJ whole genome shotgun (WGS) entry which is preliminary data.</text>
</comment>
<gene>
    <name evidence="2" type="ORF">ACFPK1_18320</name>
</gene>
<evidence type="ECO:0000313" key="2">
    <source>
        <dbReference type="EMBL" id="MFC5140203.1"/>
    </source>
</evidence>
<dbReference type="EMBL" id="JBHSKG010000009">
    <property type="protein sequence ID" value="MFC5140203.1"/>
    <property type="molecule type" value="Genomic_DNA"/>
</dbReference>
<keyword evidence="1" id="KW-0472">Membrane</keyword>
<reference evidence="3" key="1">
    <citation type="journal article" date="2019" name="Int. J. Syst. Evol. Microbiol.">
        <title>The Global Catalogue of Microorganisms (GCM) 10K type strain sequencing project: providing services to taxonomists for standard genome sequencing and annotation.</title>
        <authorList>
            <consortium name="The Broad Institute Genomics Platform"/>
            <consortium name="The Broad Institute Genome Sequencing Center for Infectious Disease"/>
            <person name="Wu L."/>
            <person name="Ma J."/>
        </authorList>
    </citation>
    <scope>NUCLEOTIDE SEQUENCE [LARGE SCALE GENOMIC DNA]</scope>
    <source>
        <strain evidence="3">XZYJ18</strain>
    </source>
</reference>
<evidence type="ECO:0000313" key="3">
    <source>
        <dbReference type="Proteomes" id="UP001596175"/>
    </source>
</evidence>
<keyword evidence="1" id="KW-1133">Transmembrane helix</keyword>
<dbReference type="Proteomes" id="UP001596175">
    <property type="component" value="Unassembled WGS sequence"/>
</dbReference>
<name>A0ABV9ZJ77_9PSEU</name>
<dbReference type="PANTHER" id="PTHR38468:SF1">
    <property type="entry name" value="SLL0939 PROTEIN"/>
    <property type="match status" value="1"/>
</dbReference>
<keyword evidence="3" id="KW-1185">Reference proteome</keyword>
<organism evidence="2 3">
    <name type="scientific">Actinomycetospora rhizophila</name>
    <dbReference type="NCBI Taxonomy" id="1416876"/>
    <lineage>
        <taxon>Bacteria</taxon>
        <taxon>Bacillati</taxon>
        <taxon>Actinomycetota</taxon>
        <taxon>Actinomycetes</taxon>
        <taxon>Pseudonocardiales</taxon>
        <taxon>Pseudonocardiaceae</taxon>
        <taxon>Actinomycetospora</taxon>
    </lineage>
</organism>
<accession>A0ABV9ZJ77</accession>
<dbReference type="PANTHER" id="PTHR38468">
    <property type="entry name" value="SLL0939 PROTEIN"/>
    <property type="match status" value="1"/>
</dbReference>
<evidence type="ECO:0000256" key="1">
    <source>
        <dbReference type="SAM" id="Phobius"/>
    </source>
</evidence>
<keyword evidence="1" id="KW-0812">Transmembrane</keyword>
<protein>
    <submittedName>
        <fullName evidence="2">DUF1622 domain-containing protein</fullName>
    </submittedName>
</protein>
<sequence length="138" mass="14758">MHGASAFVEVMEGTARLFELVAVAVLVLGLLWSLGLAAVTWVRRRAGHLAFQTLREAFGGTLLLAVEVLVAADLIRTIAVEPTLENVAVLGLVVVIRTFLSFSLEVEIEGVAPWRRAATTGIARSARAARRAVADDQP</sequence>
<proteinExistence type="predicted"/>
<dbReference type="InterPro" id="IPR012427">
    <property type="entry name" value="DUF1622"/>
</dbReference>
<dbReference type="RefSeq" id="WP_378022369.1">
    <property type="nucleotide sequence ID" value="NZ_JBHSKG010000009.1"/>
</dbReference>
<dbReference type="Pfam" id="PF07784">
    <property type="entry name" value="DUF1622"/>
    <property type="match status" value="1"/>
</dbReference>
<feature type="transmembrane region" description="Helical" evidence="1">
    <location>
        <begin position="20"/>
        <end position="42"/>
    </location>
</feature>